<keyword evidence="1" id="KW-0812">Transmembrane</keyword>
<dbReference type="Proteomes" id="UP000323708">
    <property type="component" value="Unassembled WGS sequence"/>
</dbReference>
<evidence type="ECO:0000313" key="2">
    <source>
        <dbReference type="EMBL" id="KAA1190664.1"/>
    </source>
</evidence>
<keyword evidence="1" id="KW-1133">Transmembrane helix</keyword>
<sequence>MSKERVFLLVAAAGLTPIALAYGLVPATTVPMLYGVEIDSVNITHIFRAVMGLYMAMVIFWILGATREPLRFAALCSVVVFMGGLAMGRFLSLLVDGIPAAPLVIYLVLEVGFALLGYKLAKGLPTG</sequence>
<evidence type="ECO:0000313" key="3">
    <source>
        <dbReference type="Proteomes" id="UP000323708"/>
    </source>
</evidence>
<dbReference type="InterPro" id="IPR025597">
    <property type="entry name" value="DUF4345"/>
</dbReference>
<organism evidence="2 3">
    <name type="scientific">Pseudohalioglobus sediminis</name>
    <dbReference type="NCBI Taxonomy" id="2606449"/>
    <lineage>
        <taxon>Bacteria</taxon>
        <taxon>Pseudomonadati</taxon>
        <taxon>Pseudomonadota</taxon>
        <taxon>Gammaproteobacteria</taxon>
        <taxon>Cellvibrionales</taxon>
        <taxon>Halieaceae</taxon>
        <taxon>Pseudohalioglobus</taxon>
    </lineage>
</organism>
<dbReference type="Pfam" id="PF14248">
    <property type="entry name" value="DUF4345"/>
    <property type="match status" value="1"/>
</dbReference>
<feature type="transmembrane region" description="Helical" evidence="1">
    <location>
        <begin position="45"/>
        <end position="65"/>
    </location>
</feature>
<feature type="transmembrane region" description="Helical" evidence="1">
    <location>
        <begin position="72"/>
        <end position="91"/>
    </location>
</feature>
<reference evidence="2 3" key="1">
    <citation type="submission" date="2019-09" db="EMBL/GenBank/DDBJ databases">
        <authorList>
            <person name="Chen X.-Y."/>
        </authorList>
    </citation>
    <scope>NUCLEOTIDE SEQUENCE [LARGE SCALE GENOMIC DNA]</scope>
    <source>
        <strain evidence="2 3">NY5</strain>
    </source>
</reference>
<dbReference type="EMBL" id="VTUX01000005">
    <property type="protein sequence ID" value="KAA1190664.1"/>
    <property type="molecule type" value="Genomic_DNA"/>
</dbReference>
<dbReference type="AlphaFoldDB" id="A0A5B0WUA2"/>
<gene>
    <name evidence="2" type="ORF">F0M18_12105</name>
</gene>
<keyword evidence="3" id="KW-1185">Reference proteome</keyword>
<feature type="transmembrane region" description="Helical" evidence="1">
    <location>
        <begin position="103"/>
        <end position="121"/>
    </location>
</feature>
<keyword evidence="1" id="KW-0472">Membrane</keyword>
<comment type="caution">
    <text evidence="2">The sequence shown here is derived from an EMBL/GenBank/DDBJ whole genome shotgun (WGS) entry which is preliminary data.</text>
</comment>
<proteinExistence type="predicted"/>
<protein>
    <submittedName>
        <fullName evidence="2">DUF4345 domain-containing protein</fullName>
    </submittedName>
</protein>
<evidence type="ECO:0000256" key="1">
    <source>
        <dbReference type="SAM" id="Phobius"/>
    </source>
</evidence>
<accession>A0A5B0WUA2</accession>
<name>A0A5B0WUA2_9GAMM</name>